<dbReference type="RefSeq" id="XP_007377406.1">
    <property type="nucleotide sequence ID" value="XM_007377344.1"/>
</dbReference>
<protein>
    <recommendedName>
        <fullName evidence="1">Lariat debranching enzyme C-terminal domain-containing protein</fullName>
    </recommendedName>
</protein>
<dbReference type="GO" id="GO:0008419">
    <property type="term" value="F:RNA lariat debranching enzyme activity"/>
    <property type="evidence" value="ECO:0007669"/>
    <property type="project" value="EnsemblFungi"/>
</dbReference>
<accession>G3AU59</accession>
<dbReference type="EMBL" id="GL996505">
    <property type="protein sequence ID" value="EGW30435.1"/>
    <property type="molecule type" value="Genomic_DNA"/>
</dbReference>
<evidence type="ECO:0000259" key="1">
    <source>
        <dbReference type="SMART" id="SM01124"/>
    </source>
</evidence>
<dbReference type="GO" id="GO:0030145">
    <property type="term" value="F:manganese ion binding"/>
    <property type="evidence" value="ECO:0007669"/>
    <property type="project" value="EnsemblFungi"/>
</dbReference>
<feature type="domain" description="Lariat debranching enzyme C-terminal" evidence="1">
    <location>
        <begin position="290"/>
        <end position="442"/>
    </location>
</feature>
<dbReference type="GO" id="GO:0032197">
    <property type="term" value="P:retrotransposition"/>
    <property type="evidence" value="ECO:0007669"/>
    <property type="project" value="EnsemblFungi"/>
</dbReference>
<organism evidence="3">
    <name type="scientific">Spathaspora passalidarum (strain NRRL Y-27907 / 11-Y1)</name>
    <dbReference type="NCBI Taxonomy" id="619300"/>
    <lineage>
        <taxon>Eukaryota</taxon>
        <taxon>Fungi</taxon>
        <taxon>Dikarya</taxon>
        <taxon>Ascomycota</taxon>
        <taxon>Saccharomycotina</taxon>
        <taxon>Pichiomycetes</taxon>
        <taxon>Debaryomycetaceae</taxon>
        <taxon>Spathaspora</taxon>
    </lineage>
</organism>
<dbReference type="GO" id="GO:0007124">
    <property type="term" value="P:pseudohyphal growth"/>
    <property type="evidence" value="ECO:0007669"/>
    <property type="project" value="EnsemblFungi"/>
</dbReference>
<dbReference type="InterPro" id="IPR029052">
    <property type="entry name" value="Metallo-depent_PP-like"/>
</dbReference>
<dbReference type="InterPro" id="IPR007708">
    <property type="entry name" value="DBR1_C"/>
</dbReference>
<dbReference type="AlphaFoldDB" id="G3AU59"/>
<evidence type="ECO:0000313" key="2">
    <source>
        <dbReference type="EMBL" id="EGW30435.1"/>
    </source>
</evidence>
<sequence>MSSVRIAIQGCAHGELEQIYAKIDPKTDLLLILGDFQALRSTQDYQALNVPAKYRALGDFHSYYSGALTAPCLTIFIGGNHENSAYLQELKYGGWVAPRMYYLGEFGSVWYRGIQIAGWSGIFNRSTFLRNNMYVEKPPYRRDELVSVYHQKLTAFIKLYMMNHDLDVVMSHDWPVGIEDYGDKRKLLALKPFFKKDIENKELGSPLNKFLLHHLRPRYWFSAHLHVLFEASVSYKGEVNSKEQSKSSNNDEIALNMDDETEKEISNKDKINLDMDEEDLYLSNPQPKKTPPRMSPSDHSTNFLALDKCGKRRIHLRHITITPDEAHQSHPSYKDNKLYYSRRAIAINKVLETYLKSHEDEFRGINTRKILEDPHNLVLVNELMPLVELELRKLSGMKDELFIVPESFKVVAPTEDDGSQLKFYPNNQTEEYCKKFDVVSPDLA</sequence>
<dbReference type="SMART" id="SM01124">
    <property type="entry name" value="DBR1"/>
    <property type="match status" value="1"/>
</dbReference>
<dbReference type="GO" id="GO:0008270">
    <property type="term" value="F:zinc ion binding"/>
    <property type="evidence" value="ECO:0007669"/>
    <property type="project" value="EnsemblFungi"/>
</dbReference>
<dbReference type="PANTHER" id="PTHR12849:SF0">
    <property type="entry name" value="LARIAT DEBRANCHING ENZYME"/>
    <property type="match status" value="1"/>
</dbReference>
<dbReference type="OMA" id="KWWFSAH"/>
<dbReference type="STRING" id="619300.G3AU59"/>
<dbReference type="InterPro" id="IPR004843">
    <property type="entry name" value="Calcineurin-like_PHP"/>
</dbReference>
<dbReference type="eggNOG" id="KOG2863">
    <property type="taxonomic scope" value="Eukaryota"/>
</dbReference>
<dbReference type="Pfam" id="PF05011">
    <property type="entry name" value="DBR1"/>
    <property type="match status" value="1"/>
</dbReference>
<dbReference type="OrthoDB" id="407609at2759"/>
<dbReference type="KEGG" id="spaa:SPAPADRAFT_143265"/>
<dbReference type="Pfam" id="PF00149">
    <property type="entry name" value="Metallophos"/>
    <property type="match status" value="1"/>
</dbReference>
<dbReference type="GO" id="GO:0045292">
    <property type="term" value="P:mRNA cis splicing, via spliceosome"/>
    <property type="evidence" value="ECO:0007669"/>
    <property type="project" value="EnsemblFungi"/>
</dbReference>
<dbReference type="GO" id="GO:0005634">
    <property type="term" value="C:nucleus"/>
    <property type="evidence" value="ECO:0007669"/>
    <property type="project" value="TreeGrafter"/>
</dbReference>
<dbReference type="HOGENOM" id="CLU_005893_1_0_1"/>
<dbReference type="GO" id="GO:0016074">
    <property type="term" value="P:sno(s)RNA metabolic process"/>
    <property type="evidence" value="ECO:0007669"/>
    <property type="project" value="EnsemblFungi"/>
</dbReference>
<keyword evidence="3" id="KW-1185">Reference proteome</keyword>
<proteinExistence type="predicted"/>
<dbReference type="GeneID" id="18870530"/>
<dbReference type="GO" id="GO:0005506">
    <property type="term" value="F:iron ion binding"/>
    <property type="evidence" value="ECO:0007669"/>
    <property type="project" value="EnsemblFungi"/>
</dbReference>
<dbReference type="FunCoup" id="G3AU59">
    <property type="interactions" value="679"/>
</dbReference>
<evidence type="ECO:0000313" key="3">
    <source>
        <dbReference type="Proteomes" id="UP000000709"/>
    </source>
</evidence>
<reference evidence="2 3" key="1">
    <citation type="journal article" date="2011" name="Proc. Natl. Acad. Sci. U.S.A.">
        <title>Comparative genomics of xylose-fermenting fungi for enhanced biofuel production.</title>
        <authorList>
            <person name="Wohlbach D.J."/>
            <person name="Kuo A."/>
            <person name="Sato T.K."/>
            <person name="Potts K.M."/>
            <person name="Salamov A.A."/>
            <person name="LaButti K.M."/>
            <person name="Sun H."/>
            <person name="Clum A."/>
            <person name="Pangilinan J.L."/>
            <person name="Lindquist E.A."/>
            <person name="Lucas S."/>
            <person name="Lapidus A."/>
            <person name="Jin M."/>
            <person name="Gunawan C."/>
            <person name="Balan V."/>
            <person name="Dale B.E."/>
            <person name="Jeffries T.W."/>
            <person name="Zinkel R."/>
            <person name="Barry K.W."/>
            <person name="Grigoriev I.V."/>
            <person name="Gasch A.P."/>
        </authorList>
    </citation>
    <scope>NUCLEOTIDE SEQUENCE [LARGE SCALE GENOMIC DNA]</scope>
    <source>
        <strain evidence="3">NRRL Y-27907 / 11-Y1</strain>
    </source>
</reference>
<dbReference type="Proteomes" id="UP000000709">
    <property type="component" value="Unassembled WGS sequence"/>
</dbReference>
<dbReference type="InParanoid" id="G3AU59"/>
<dbReference type="PANTHER" id="PTHR12849">
    <property type="entry name" value="RNA LARIAT DEBRANCHING ENZYME"/>
    <property type="match status" value="1"/>
</dbReference>
<name>G3AU59_SPAPN</name>
<dbReference type="GO" id="GO:0006401">
    <property type="term" value="P:RNA catabolic process"/>
    <property type="evidence" value="ECO:0007669"/>
    <property type="project" value="EnsemblFungi"/>
</dbReference>
<gene>
    <name evidence="2" type="ORF">SPAPADRAFT_143265</name>
</gene>
<dbReference type="SUPFAM" id="SSF56300">
    <property type="entry name" value="Metallo-dependent phosphatases"/>
    <property type="match status" value="1"/>
</dbReference>